<dbReference type="OrthoDB" id="241340at2759"/>
<dbReference type="GO" id="GO:0008168">
    <property type="term" value="F:methyltransferase activity"/>
    <property type="evidence" value="ECO:0007669"/>
    <property type="project" value="InterPro"/>
</dbReference>
<dbReference type="EMBL" id="JAJAGQ010000013">
    <property type="protein sequence ID" value="KAJ8546204.1"/>
    <property type="molecule type" value="Genomic_DNA"/>
</dbReference>
<keyword evidence="4" id="KW-1185">Reference proteome</keyword>
<keyword evidence="1" id="KW-0949">S-adenosyl-L-methionine</keyword>
<evidence type="ECO:0000256" key="1">
    <source>
        <dbReference type="ARBA" id="ARBA00022691"/>
    </source>
</evidence>
<proteinExistence type="predicted"/>
<evidence type="ECO:0000313" key="3">
    <source>
        <dbReference type="EMBL" id="KAJ8546204.1"/>
    </source>
</evidence>
<reference evidence="4" key="1">
    <citation type="journal article" date="2023" name="Proc. Natl. Acad. Sci. U.S.A.">
        <title>Genomic and structural basis for evolution of tropane alkaloid biosynthesis.</title>
        <authorList>
            <person name="Wanga Y.-J."/>
            <person name="Taina T."/>
            <person name="Yua J.-Y."/>
            <person name="Lia J."/>
            <person name="Xua B."/>
            <person name="Chenc J."/>
            <person name="D'Auriad J.C."/>
            <person name="Huanga J.-P."/>
            <person name="Huanga S.-X."/>
        </authorList>
    </citation>
    <scope>NUCLEOTIDE SEQUENCE [LARGE SCALE GENOMIC DNA]</scope>
    <source>
        <strain evidence="4">cv. KIB-2019</strain>
    </source>
</reference>
<dbReference type="InterPro" id="IPR029026">
    <property type="entry name" value="tRNA_m1G_MTases_N"/>
</dbReference>
<accession>A0A9Q1LXL7</accession>
<comment type="caution">
    <text evidence="3">The sequence shown here is derived from an EMBL/GenBank/DDBJ whole genome shotgun (WGS) entry which is preliminary data.</text>
</comment>
<dbReference type="AlphaFoldDB" id="A0A9Q1LXL7"/>
<dbReference type="PANTHER" id="PTHR43453:SF1">
    <property type="entry name" value="TRNA_RRNA METHYLTRANSFERASE SPOU TYPE DOMAIN-CONTAINING PROTEIN"/>
    <property type="match status" value="1"/>
</dbReference>
<sequence>MKGMVDSFNVSVASGLLMHHAVCDRTSRLGCHGDLNSEESQILLAEFSLRHNDTAIRIAHEYAKIKIADLKSKL</sequence>
<gene>
    <name evidence="3" type="ORF">K7X08_018787</name>
</gene>
<dbReference type="GO" id="GO:0002938">
    <property type="term" value="P:tRNA guanine ribose methylation"/>
    <property type="evidence" value="ECO:0007669"/>
    <property type="project" value="TreeGrafter"/>
</dbReference>
<keyword evidence="2" id="KW-0819">tRNA processing</keyword>
<dbReference type="PANTHER" id="PTHR43453">
    <property type="entry name" value="RRNA METHYLASE-LIKE"/>
    <property type="match status" value="1"/>
</dbReference>
<name>A0A9Q1LXL7_9SOLA</name>
<dbReference type="InterPro" id="IPR033671">
    <property type="entry name" value="TrmH"/>
</dbReference>
<organism evidence="3 4">
    <name type="scientific">Anisodus acutangulus</name>
    <dbReference type="NCBI Taxonomy" id="402998"/>
    <lineage>
        <taxon>Eukaryota</taxon>
        <taxon>Viridiplantae</taxon>
        <taxon>Streptophyta</taxon>
        <taxon>Embryophyta</taxon>
        <taxon>Tracheophyta</taxon>
        <taxon>Spermatophyta</taxon>
        <taxon>Magnoliopsida</taxon>
        <taxon>eudicotyledons</taxon>
        <taxon>Gunneridae</taxon>
        <taxon>Pentapetalae</taxon>
        <taxon>asterids</taxon>
        <taxon>lamiids</taxon>
        <taxon>Solanales</taxon>
        <taxon>Solanaceae</taxon>
        <taxon>Solanoideae</taxon>
        <taxon>Hyoscyameae</taxon>
        <taxon>Anisodus</taxon>
    </lineage>
</organism>
<evidence type="ECO:0000256" key="2">
    <source>
        <dbReference type="ARBA" id="ARBA00022694"/>
    </source>
</evidence>
<protein>
    <submittedName>
        <fullName evidence="3">Uncharacterized protein</fullName>
    </submittedName>
</protein>
<evidence type="ECO:0000313" key="4">
    <source>
        <dbReference type="Proteomes" id="UP001152561"/>
    </source>
</evidence>
<dbReference type="Proteomes" id="UP001152561">
    <property type="component" value="Unassembled WGS sequence"/>
</dbReference>
<dbReference type="Gene3D" id="3.40.1280.10">
    <property type="match status" value="1"/>
</dbReference>